<evidence type="ECO:0000256" key="1">
    <source>
        <dbReference type="SAM" id="SignalP"/>
    </source>
</evidence>
<dbReference type="EMBL" id="JAKUCV010000024">
    <property type="protein sequence ID" value="KAJ4851559.1"/>
    <property type="molecule type" value="Genomic_DNA"/>
</dbReference>
<feature type="chain" id="PRO_5040210563" evidence="1">
    <location>
        <begin position="22"/>
        <end position="214"/>
    </location>
</feature>
<evidence type="ECO:0000313" key="2">
    <source>
        <dbReference type="EMBL" id="KAJ4851559.1"/>
    </source>
</evidence>
<name>A0A9Q0GN55_9ROSI</name>
<dbReference type="Proteomes" id="UP001141552">
    <property type="component" value="Unassembled WGS sequence"/>
</dbReference>
<accession>A0A9Q0GN55</accession>
<reference evidence="2" key="2">
    <citation type="journal article" date="2023" name="Plants (Basel)">
        <title>Annotation of the Turnera subulata (Passifloraceae) Draft Genome Reveals the S-Locus Evolved after the Divergence of Turneroideae from Passifloroideae in a Stepwise Manner.</title>
        <authorList>
            <person name="Henning P.M."/>
            <person name="Roalson E.H."/>
            <person name="Mir W."/>
            <person name="McCubbin A.G."/>
            <person name="Shore J.S."/>
        </authorList>
    </citation>
    <scope>NUCLEOTIDE SEQUENCE</scope>
    <source>
        <strain evidence="2">F60SS</strain>
    </source>
</reference>
<feature type="non-terminal residue" evidence="2">
    <location>
        <position position="1"/>
    </location>
</feature>
<dbReference type="AlphaFoldDB" id="A0A9Q0GN55"/>
<feature type="signal peptide" evidence="1">
    <location>
        <begin position="1"/>
        <end position="21"/>
    </location>
</feature>
<reference evidence="2" key="1">
    <citation type="submission" date="2022-02" db="EMBL/GenBank/DDBJ databases">
        <authorList>
            <person name="Henning P.M."/>
            <person name="McCubbin A.G."/>
            <person name="Shore J.S."/>
        </authorList>
    </citation>
    <scope>NUCLEOTIDE SEQUENCE</scope>
    <source>
        <strain evidence="2">F60SS</strain>
        <tissue evidence="2">Leaves</tissue>
    </source>
</reference>
<comment type="caution">
    <text evidence="2">The sequence shown here is derived from an EMBL/GenBank/DDBJ whole genome shotgun (WGS) entry which is preliminary data.</text>
</comment>
<protein>
    <submittedName>
        <fullName evidence="2">Uncharacterized protein</fullName>
    </submittedName>
</protein>
<proteinExistence type="predicted"/>
<gene>
    <name evidence="2" type="ORF">Tsubulata_042701</name>
</gene>
<keyword evidence="3" id="KW-1185">Reference proteome</keyword>
<keyword evidence="1" id="KW-0732">Signal</keyword>
<organism evidence="2 3">
    <name type="scientific">Turnera subulata</name>
    <dbReference type="NCBI Taxonomy" id="218843"/>
    <lineage>
        <taxon>Eukaryota</taxon>
        <taxon>Viridiplantae</taxon>
        <taxon>Streptophyta</taxon>
        <taxon>Embryophyta</taxon>
        <taxon>Tracheophyta</taxon>
        <taxon>Spermatophyta</taxon>
        <taxon>Magnoliopsida</taxon>
        <taxon>eudicotyledons</taxon>
        <taxon>Gunneridae</taxon>
        <taxon>Pentapetalae</taxon>
        <taxon>rosids</taxon>
        <taxon>fabids</taxon>
        <taxon>Malpighiales</taxon>
        <taxon>Passifloraceae</taxon>
        <taxon>Turnera</taxon>
    </lineage>
</organism>
<evidence type="ECO:0000313" key="3">
    <source>
        <dbReference type="Proteomes" id="UP001141552"/>
    </source>
</evidence>
<sequence length="214" mass="24493">LPPGSLSFSFSFPFLFSLILGSINKSTVSDLDLSLDLMLVFYLFMRFSTPKPFLGLPLKCFLLFPIPPPYSLFPSISSMFSYTSSSAWKRGTLWMLEPINGEGLCFVPFNSIMWRKENDNSGIYFGYVVQIVVEDFFTLLQEAWSIQICSSKSWLWALVGKNSRLVEPYWRSSIMKNKSPSSSWVAWRFLCSFPSQCDKATCRPSGWLLWIAGR</sequence>